<dbReference type="PANTHER" id="PTHR34075:SF5">
    <property type="entry name" value="BLR3430 PROTEIN"/>
    <property type="match status" value="1"/>
</dbReference>
<sequence length="130" mass="14027">MPVHPLQRDPESAPFFDGTAEGRLLIRRSPSTGEHLPPAAQTGSDGSTDLEWVEASGRGRIATWAAVHRKPDAEGRTHPVVIAIVELAEGPWLHARIVRAAPEEVRSGREVAVEFERPEGGEAIPVFALA</sequence>
<dbReference type="PANTHER" id="PTHR34075">
    <property type="entry name" value="BLR3430 PROTEIN"/>
    <property type="match status" value="1"/>
</dbReference>
<dbReference type="InterPro" id="IPR052513">
    <property type="entry name" value="Thioester_dehydratase-like"/>
</dbReference>
<evidence type="ECO:0000259" key="2">
    <source>
        <dbReference type="Pfam" id="PF01796"/>
    </source>
</evidence>
<dbReference type="EMBL" id="JBGEHV010000003">
    <property type="protein sequence ID" value="MEY8038384.1"/>
    <property type="molecule type" value="Genomic_DNA"/>
</dbReference>
<dbReference type="Pfam" id="PF01796">
    <property type="entry name" value="OB_ChsH2_C"/>
    <property type="match status" value="1"/>
</dbReference>
<gene>
    <name evidence="3" type="ORF">AB8O55_03160</name>
</gene>
<evidence type="ECO:0000313" key="4">
    <source>
        <dbReference type="Proteomes" id="UP001564626"/>
    </source>
</evidence>
<evidence type="ECO:0000313" key="3">
    <source>
        <dbReference type="EMBL" id="MEY8038384.1"/>
    </source>
</evidence>
<proteinExistence type="predicted"/>
<comment type="caution">
    <text evidence="3">The sequence shown here is derived from an EMBL/GenBank/DDBJ whole genome shotgun (WGS) entry which is preliminary data.</text>
</comment>
<dbReference type="InterPro" id="IPR012340">
    <property type="entry name" value="NA-bd_OB-fold"/>
</dbReference>
<reference evidence="3 4" key="1">
    <citation type="submission" date="2024-08" db="EMBL/GenBank/DDBJ databases">
        <title>Genome mining of Saccharopolyspora cebuensis PGLac3 from Nigerian medicinal plant.</title>
        <authorList>
            <person name="Ezeobiora C.E."/>
            <person name="Igbokwe N.H."/>
            <person name="Amin D.H."/>
            <person name="Mendie U.E."/>
        </authorList>
    </citation>
    <scope>NUCLEOTIDE SEQUENCE [LARGE SCALE GENOMIC DNA]</scope>
    <source>
        <strain evidence="3 4">PGLac3</strain>
    </source>
</reference>
<feature type="domain" description="ChsH2 C-terminal OB-fold" evidence="2">
    <location>
        <begin position="52"/>
        <end position="116"/>
    </location>
</feature>
<dbReference type="RefSeq" id="WP_345355782.1">
    <property type="nucleotide sequence ID" value="NZ_BAABII010000002.1"/>
</dbReference>
<dbReference type="Proteomes" id="UP001564626">
    <property type="component" value="Unassembled WGS sequence"/>
</dbReference>
<evidence type="ECO:0000256" key="1">
    <source>
        <dbReference type="SAM" id="MobiDB-lite"/>
    </source>
</evidence>
<dbReference type="SUPFAM" id="SSF50249">
    <property type="entry name" value="Nucleic acid-binding proteins"/>
    <property type="match status" value="1"/>
</dbReference>
<name>A0ABV4CC75_9PSEU</name>
<protein>
    <submittedName>
        <fullName evidence="3">Zn-ribbon domain-containing OB-fold protein</fullName>
    </submittedName>
</protein>
<accession>A0ABV4CC75</accession>
<dbReference type="InterPro" id="IPR002878">
    <property type="entry name" value="ChsH2_C"/>
</dbReference>
<feature type="region of interest" description="Disordered" evidence="1">
    <location>
        <begin position="28"/>
        <end position="48"/>
    </location>
</feature>
<keyword evidence="4" id="KW-1185">Reference proteome</keyword>
<organism evidence="3 4">
    <name type="scientific">Saccharopolyspora cebuensis</name>
    <dbReference type="NCBI Taxonomy" id="418759"/>
    <lineage>
        <taxon>Bacteria</taxon>
        <taxon>Bacillati</taxon>
        <taxon>Actinomycetota</taxon>
        <taxon>Actinomycetes</taxon>
        <taxon>Pseudonocardiales</taxon>
        <taxon>Pseudonocardiaceae</taxon>
        <taxon>Saccharopolyspora</taxon>
    </lineage>
</organism>